<dbReference type="AlphaFoldDB" id="A0A8H7Q6H2"/>
<comment type="caution">
    <text evidence="2">The sequence shown here is derived from an EMBL/GenBank/DDBJ whole genome shotgun (WGS) entry which is preliminary data.</text>
</comment>
<dbReference type="OrthoDB" id="2422716at2759"/>
<dbReference type="EMBL" id="JAEPQZ010000001">
    <property type="protein sequence ID" value="KAG2186445.1"/>
    <property type="molecule type" value="Genomic_DNA"/>
</dbReference>
<proteinExistence type="predicted"/>
<keyword evidence="3" id="KW-1185">Reference proteome</keyword>
<keyword evidence="1" id="KW-1133">Transmembrane helix</keyword>
<evidence type="ECO:0000256" key="1">
    <source>
        <dbReference type="SAM" id="Phobius"/>
    </source>
</evidence>
<protein>
    <submittedName>
        <fullName evidence="2">Uncharacterized protein</fullName>
    </submittedName>
</protein>
<evidence type="ECO:0000313" key="2">
    <source>
        <dbReference type="EMBL" id="KAG2186445.1"/>
    </source>
</evidence>
<keyword evidence="1" id="KW-0472">Membrane</keyword>
<feature type="transmembrane region" description="Helical" evidence="1">
    <location>
        <begin position="20"/>
        <end position="42"/>
    </location>
</feature>
<reference evidence="2" key="1">
    <citation type="submission" date="2020-12" db="EMBL/GenBank/DDBJ databases">
        <title>Metabolic potential, ecology and presence of endohyphal bacteria is reflected in genomic diversity of Mucoromycotina.</title>
        <authorList>
            <person name="Muszewska A."/>
            <person name="Okrasinska A."/>
            <person name="Steczkiewicz K."/>
            <person name="Drgas O."/>
            <person name="Orlowska M."/>
            <person name="Perlinska-Lenart U."/>
            <person name="Aleksandrzak-Piekarczyk T."/>
            <person name="Szatraj K."/>
            <person name="Zielenkiewicz U."/>
            <person name="Pilsyk S."/>
            <person name="Malc E."/>
            <person name="Mieczkowski P."/>
            <person name="Kruszewska J.S."/>
            <person name="Biernat P."/>
            <person name="Pawlowska J."/>
        </authorList>
    </citation>
    <scope>NUCLEOTIDE SEQUENCE</scope>
    <source>
        <strain evidence="2">WA0000067209</strain>
    </source>
</reference>
<gene>
    <name evidence="2" type="ORF">INT43_002883</name>
</gene>
<dbReference type="Proteomes" id="UP000654370">
    <property type="component" value="Unassembled WGS sequence"/>
</dbReference>
<accession>A0A8H7Q6H2</accession>
<sequence>MVHAAKPETAWKIALVPSISIQLTWMDALVLLASSVGMWGIARADRIMMRVQLIIATAVLQNRDHYILHNLRQSWIRAYESNKNVILDIQREFRCQGFAHPEDIMVQMPEFYGALTGCQLPLVQTFGSKMYSIGVMTMIIRLIQFVGIFLLSFVLHQIRIADNEADMPEDEEITEEEGKMLLINEALYLDDSDSGSVDLISFNDDEKFALKETIQTAV</sequence>
<feature type="transmembrane region" description="Helical" evidence="1">
    <location>
        <begin position="138"/>
        <end position="158"/>
    </location>
</feature>
<keyword evidence="1" id="KW-0812">Transmembrane</keyword>
<name>A0A8H7Q6H2_MORIS</name>
<evidence type="ECO:0000313" key="3">
    <source>
        <dbReference type="Proteomes" id="UP000654370"/>
    </source>
</evidence>
<organism evidence="2 3">
    <name type="scientific">Mortierella isabellina</name>
    <name type="common">Filamentous fungus</name>
    <name type="synonym">Umbelopsis isabellina</name>
    <dbReference type="NCBI Taxonomy" id="91625"/>
    <lineage>
        <taxon>Eukaryota</taxon>
        <taxon>Fungi</taxon>
        <taxon>Fungi incertae sedis</taxon>
        <taxon>Mucoromycota</taxon>
        <taxon>Mucoromycotina</taxon>
        <taxon>Umbelopsidomycetes</taxon>
        <taxon>Umbelopsidales</taxon>
        <taxon>Umbelopsidaceae</taxon>
        <taxon>Umbelopsis</taxon>
    </lineage>
</organism>